<dbReference type="PANTHER" id="PTHR30055:SF234">
    <property type="entry name" value="HTH-TYPE TRANSCRIPTIONAL REGULATOR BETI"/>
    <property type="match status" value="1"/>
</dbReference>
<dbReference type="AlphaFoldDB" id="A0A4Q7UUY7"/>
<dbReference type="Proteomes" id="UP000291591">
    <property type="component" value="Unassembled WGS sequence"/>
</dbReference>
<dbReference type="PROSITE" id="PS50977">
    <property type="entry name" value="HTH_TETR_2"/>
    <property type="match status" value="1"/>
</dbReference>
<evidence type="ECO:0000313" key="6">
    <source>
        <dbReference type="EMBL" id="RZT85712.1"/>
    </source>
</evidence>
<keyword evidence="2 4" id="KW-0238">DNA-binding</keyword>
<dbReference type="OrthoDB" id="9795011at2"/>
<evidence type="ECO:0000313" key="7">
    <source>
        <dbReference type="Proteomes" id="UP000291591"/>
    </source>
</evidence>
<dbReference type="RefSeq" id="WP_130290129.1">
    <property type="nucleotide sequence ID" value="NZ_SHKL01000001.1"/>
</dbReference>
<dbReference type="GO" id="GO:0000976">
    <property type="term" value="F:transcription cis-regulatory region binding"/>
    <property type="evidence" value="ECO:0007669"/>
    <property type="project" value="TreeGrafter"/>
</dbReference>
<dbReference type="GO" id="GO:0003700">
    <property type="term" value="F:DNA-binding transcription factor activity"/>
    <property type="evidence" value="ECO:0007669"/>
    <property type="project" value="TreeGrafter"/>
</dbReference>
<evidence type="ECO:0000256" key="4">
    <source>
        <dbReference type="PROSITE-ProRule" id="PRU00335"/>
    </source>
</evidence>
<evidence type="ECO:0000256" key="2">
    <source>
        <dbReference type="ARBA" id="ARBA00023125"/>
    </source>
</evidence>
<feature type="domain" description="HTH tetR-type" evidence="5">
    <location>
        <begin position="14"/>
        <end position="72"/>
    </location>
</feature>
<gene>
    <name evidence="6" type="ORF">EV383_2591</name>
</gene>
<protein>
    <submittedName>
        <fullName evidence="6">TetR family transcriptional regulator</fullName>
    </submittedName>
</protein>
<feature type="DNA-binding region" description="H-T-H motif" evidence="4">
    <location>
        <begin position="35"/>
        <end position="54"/>
    </location>
</feature>
<dbReference type="SUPFAM" id="SSF46689">
    <property type="entry name" value="Homeodomain-like"/>
    <property type="match status" value="1"/>
</dbReference>
<dbReference type="Gene3D" id="1.10.357.10">
    <property type="entry name" value="Tetracycline Repressor, domain 2"/>
    <property type="match status" value="1"/>
</dbReference>
<name>A0A4Q7UUY7_PSEST</name>
<dbReference type="InterPro" id="IPR009057">
    <property type="entry name" value="Homeodomain-like_sf"/>
</dbReference>
<reference evidence="6 7" key="1">
    <citation type="submission" date="2019-02" db="EMBL/GenBank/DDBJ databases">
        <title>Sequencing the genomes of 1000 actinobacteria strains.</title>
        <authorList>
            <person name="Klenk H.-P."/>
        </authorList>
    </citation>
    <scope>NUCLEOTIDE SEQUENCE [LARGE SCALE GENOMIC DNA]</scope>
    <source>
        <strain evidence="6 7">DSM 45779</strain>
    </source>
</reference>
<dbReference type="PANTHER" id="PTHR30055">
    <property type="entry name" value="HTH-TYPE TRANSCRIPTIONAL REGULATOR RUTR"/>
    <property type="match status" value="1"/>
</dbReference>
<accession>A0A4Q7UUY7</accession>
<dbReference type="InterPro" id="IPR050109">
    <property type="entry name" value="HTH-type_TetR-like_transc_reg"/>
</dbReference>
<evidence type="ECO:0000256" key="1">
    <source>
        <dbReference type="ARBA" id="ARBA00023015"/>
    </source>
</evidence>
<keyword evidence="3" id="KW-0804">Transcription</keyword>
<dbReference type="InterPro" id="IPR001647">
    <property type="entry name" value="HTH_TetR"/>
</dbReference>
<dbReference type="InterPro" id="IPR036271">
    <property type="entry name" value="Tet_transcr_reg_TetR-rel_C_sf"/>
</dbReference>
<dbReference type="Pfam" id="PF00440">
    <property type="entry name" value="TetR_N"/>
    <property type="match status" value="1"/>
</dbReference>
<dbReference type="EMBL" id="SHKL01000001">
    <property type="protein sequence ID" value="RZT85712.1"/>
    <property type="molecule type" value="Genomic_DNA"/>
</dbReference>
<dbReference type="Pfam" id="PF21597">
    <property type="entry name" value="TetR_C_43"/>
    <property type="match status" value="1"/>
</dbReference>
<comment type="caution">
    <text evidence="6">The sequence shown here is derived from an EMBL/GenBank/DDBJ whole genome shotgun (WGS) entry which is preliminary data.</text>
</comment>
<dbReference type="SUPFAM" id="SSF48498">
    <property type="entry name" value="Tetracyclin repressor-like, C-terminal domain"/>
    <property type="match status" value="1"/>
</dbReference>
<proteinExistence type="predicted"/>
<dbReference type="InterPro" id="IPR049445">
    <property type="entry name" value="TetR_SbtR-like_C"/>
</dbReference>
<evidence type="ECO:0000256" key="3">
    <source>
        <dbReference type="ARBA" id="ARBA00023163"/>
    </source>
</evidence>
<sequence length="212" mass="22117">MTTGAVSPRRADTRRNHDRILAVAAESLAQLGEVSFNAVAKQAGVGVGTVYRHFPNPEALILAVYRLELRHLVEVVPGLLATHTPEGAFRAWAADHLSHYLMTKRGLIDALRAASTGKGELPSDVYEAAQEAMIGAVTALVDANIAAGTVGADLDPATVLRGLAGLMLLDSTGDWRREAEGLIDLLWRGMSAGAPAHPPVAPAPGPAPAPSS</sequence>
<keyword evidence="7" id="KW-1185">Reference proteome</keyword>
<evidence type="ECO:0000259" key="5">
    <source>
        <dbReference type="PROSITE" id="PS50977"/>
    </source>
</evidence>
<organism evidence="6 7">
    <name type="scientific">Pseudonocardia sediminis</name>
    <dbReference type="NCBI Taxonomy" id="1397368"/>
    <lineage>
        <taxon>Bacteria</taxon>
        <taxon>Bacillati</taxon>
        <taxon>Actinomycetota</taxon>
        <taxon>Actinomycetes</taxon>
        <taxon>Pseudonocardiales</taxon>
        <taxon>Pseudonocardiaceae</taxon>
        <taxon>Pseudonocardia</taxon>
    </lineage>
</organism>
<keyword evidence="1" id="KW-0805">Transcription regulation</keyword>